<sequence>MTPIPPHANRGETTGRLSCWAPSPQGTPTRIKPPTPGRSLPTLLICVQPGPPKSTFPGGATDVTRTTAAAARESRRGCKIASQLMQIVTAAIPIAKYSYKYPPDRPYKYPPDRPLSVHPHPPDTAQTVPYKYPPDSLSSTDEPLPRDIPPQQSYSTTPPRQSYKFPPDSPYNYRSLPSQVLISTRPPYSPYKYRPQTSYKYPPDSLKYPPDSLIKYPPPRTSLISTPPDIYKYPQTRILAASAGSSAASMTADNPKQRLTIHSLPRRHSKTQTDSIYSYSPPAHEVRPGETWHSLRKPQHLQHQIDLRKHQIHQNNNTKRTQQYCGLSATWLHSGNISAWGRNTTLPPLSLHVCLSPPLLTTRVATLNFHSKSSS</sequence>
<evidence type="ECO:0000256" key="1">
    <source>
        <dbReference type="SAM" id="MobiDB-lite"/>
    </source>
</evidence>
<feature type="region of interest" description="Disordered" evidence="1">
    <location>
        <begin position="105"/>
        <end position="206"/>
    </location>
</feature>
<reference evidence="2" key="1">
    <citation type="submission" date="2020-07" db="EMBL/GenBank/DDBJ databases">
        <title>The High-quality genome of the commercially important snow crab, Chionoecetes opilio.</title>
        <authorList>
            <person name="Jeong J.-H."/>
            <person name="Ryu S."/>
        </authorList>
    </citation>
    <scope>NUCLEOTIDE SEQUENCE</scope>
    <source>
        <strain evidence="2">MADBK_172401_WGS</strain>
        <tissue evidence="2">Digestive gland</tissue>
    </source>
</reference>
<dbReference type="Proteomes" id="UP000770661">
    <property type="component" value="Unassembled WGS sequence"/>
</dbReference>
<dbReference type="AlphaFoldDB" id="A0A8J5CVU9"/>
<evidence type="ECO:0000313" key="3">
    <source>
        <dbReference type="Proteomes" id="UP000770661"/>
    </source>
</evidence>
<feature type="region of interest" description="Disordered" evidence="1">
    <location>
        <begin position="1"/>
        <end position="36"/>
    </location>
</feature>
<organism evidence="2 3">
    <name type="scientific">Chionoecetes opilio</name>
    <name type="common">Atlantic snow crab</name>
    <name type="synonym">Cancer opilio</name>
    <dbReference type="NCBI Taxonomy" id="41210"/>
    <lineage>
        <taxon>Eukaryota</taxon>
        <taxon>Metazoa</taxon>
        <taxon>Ecdysozoa</taxon>
        <taxon>Arthropoda</taxon>
        <taxon>Crustacea</taxon>
        <taxon>Multicrustacea</taxon>
        <taxon>Malacostraca</taxon>
        <taxon>Eumalacostraca</taxon>
        <taxon>Eucarida</taxon>
        <taxon>Decapoda</taxon>
        <taxon>Pleocyemata</taxon>
        <taxon>Brachyura</taxon>
        <taxon>Eubrachyura</taxon>
        <taxon>Majoidea</taxon>
        <taxon>Majidae</taxon>
        <taxon>Chionoecetes</taxon>
    </lineage>
</organism>
<name>A0A8J5CVU9_CHIOP</name>
<evidence type="ECO:0000313" key="2">
    <source>
        <dbReference type="EMBL" id="KAG0722656.1"/>
    </source>
</evidence>
<comment type="caution">
    <text evidence="2">The sequence shown here is derived from an EMBL/GenBank/DDBJ whole genome shotgun (WGS) entry which is preliminary data.</text>
</comment>
<gene>
    <name evidence="2" type="ORF">GWK47_005886</name>
</gene>
<proteinExistence type="predicted"/>
<keyword evidence="3" id="KW-1185">Reference proteome</keyword>
<protein>
    <submittedName>
        <fullName evidence="2">Uncharacterized protein</fullName>
    </submittedName>
</protein>
<feature type="compositionally biased region" description="Polar residues" evidence="1">
    <location>
        <begin position="150"/>
        <end position="160"/>
    </location>
</feature>
<dbReference type="EMBL" id="JACEEZ010009214">
    <property type="protein sequence ID" value="KAG0722656.1"/>
    <property type="molecule type" value="Genomic_DNA"/>
</dbReference>
<accession>A0A8J5CVU9</accession>